<keyword evidence="4" id="KW-1185">Reference proteome</keyword>
<dbReference type="GO" id="GO:0003676">
    <property type="term" value="F:nucleic acid binding"/>
    <property type="evidence" value="ECO:0007669"/>
    <property type="project" value="InterPro"/>
</dbReference>
<evidence type="ECO:0000313" key="4">
    <source>
        <dbReference type="Proteomes" id="UP000638014"/>
    </source>
</evidence>
<feature type="region of interest" description="Disordered" evidence="1">
    <location>
        <begin position="560"/>
        <end position="621"/>
    </location>
</feature>
<dbReference type="GO" id="GO:0015074">
    <property type="term" value="P:DNA integration"/>
    <property type="evidence" value="ECO:0007669"/>
    <property type="project" value="InterPro"/>
</dbReference>
<dbReference type="InterPro" id="IPR001584">
    <property type="entry name" value="Integrase_cat-core"/>
</dbReference>
<dbReference type="PROSITE" id="PS50994">
    <property type="entry name" value="INTEGRASE"/>
    <property type="match status" value="1"/>
</dbReference>
<organism evidence="3 4">
    <name type="scientific">Neiella litorisoli</name>
    <dbReference type="NCBI Taxonomy" id="2771431"/>
    <lineage>
        <taxon>Bacteria</taxon>
        <taxon>Pseudomonadati</taxon>
        <taxon>Pseudomonadota</taxon>
        <taxon>Gammaproteobacteria</taxon>
        <taxon>Alteromonadales</taxon>
        <taxon>Echinimonadaceae</taxon>
        <taxon>Neiella</taxon>
    </lineage>
</organism>
<dbReference type="Pfam" id="PF09299">
    <property type="entry name" value="Mu-transpos_C"/>
    <property type="match status" value="1"/>
</dbReference>
<feature type="compositionally biased region" description="Acidic residues" evidence="1">
    <location>
        <begin position="611"/>
        <end position="621"/>
    </location>
</feature>
<comment type="caution">
    <text evidence="3">The sequence shown here is derived from an EMBL/GenBank/DDBJ whole genome shotgun (WGS) entry which is preliminary data.</text>
</comment>
<dbReference type="InterPro" id="IPR015378">
    <property type="entry name" value="Transposase-like_Mu_C"/>
</dbReference>
<reference evidence="3" key="1">
    <citation type="submission" date="2020-09" db="EMBL/GenBank/DDBJ databases">
        <title>A novel bacterium of genus Neiella, isolated from South China Sea.</title>
        <authorList>
            <person name="Huang H."/>
            <person name="Mo K."/>
            <person name="Hu Y."/>
        </authorList>
    </citation>
    <scope>NUCLEOTIDE SEQUENCE</scope>
    <source>
        <strain evidence="3">HB171785</strain>
    </source>
</reference>
<dbReference type="RefSeq" id="WP_191143497.1">
    <property type="nucleotide sequence ID" value="NZ_JACXAF010000003.1"/>
</dbReference>
<evidence type="ECO:0000313" key="3">
    <source>
        <dbReference type="EMBL" id="MBD1388385.1"/>
    </source>
</evidence>
<dbReference type="AlphaFoldDB" id="A0A8J6QFH3"/>
<feature type="compositionally biased region" description="Polar residues" evidence="1">
    <location>
        <begin position="588"/>
        <end position="602"/>
    </location>
</feature>
<accession>A0A8J6QFH3</accession>
<gene>
    <name evidence="3" type="ORF">IC617_03000</name>
</gene>
<evidence type="ECO:0000256" key="1">
    <source>
        <dbReference type="SAM" id="MobiDB-lite"/>
    </source>
</evidence>
<sequence>MGDGGMFDFIDEMAASEQQFDAQPELASNVIAPPPKLSEPSFDSIPPNLQQEAMQRLKIIHFVANRLDGGWTEKNIKPLLTLVEKQLDISPPSWRTLVNWKKAYFESGKSVDALIPKHRSKGNRQMVRDSQWLVDEAIRTKYLSRERVSIAATYRYYKSRVIIENRSIVEGKIKPLSQRAFYQRVNSLPPYDVAVARFGKRYADREFRTVGQQIPATKPMEYVEIDHTPVPVILIDDELDVSLGRPYLTMLYDRFSKCIVGLSVNFREPSYDSVRKALLNTLLDKSWLRKKYPSIKNEWPCCGKIDYLIVDNGAEFWSASLEESLKPLVTDIHYSQAAKPWRKTGIEKLFDQLNKGLINEMPGKTFTNPTQLEDYDPKKESVIRISTFMELVHKWIVDHYHMTPDARVRAIPYHTWKGSEWPPITYNQEEAVRLSIELGLLNISTVRQNGINIHGLRYQSDELNNYRKYTPALNGSLQVKTKTDPSDISAIYVYLEQEERYIKVPAVDVTGYTKELSLFEHKVIQQVNRTNTRAMVDEEDLADTRMYLEQRIQQDTKRIAERQTNKASRTKTGNTSKLAKIRDVGSDGPTTIVSKAIQTPNSSHEHPSSSLDDDLGDIEGY</sequence>
<feature type="domain" description="Integrase catalytic" evidence="2">
    <location>
        <begin position="215"/>
        <end position="420"/>
    </location>
</feature>
<dbReference type="InterPro" id="IPR036397">
    <property type="entry name" value="RNaseH_sf"/>
</dbReference>
<dbReference type="Gene3D" id="3.30.420.10">
    <property type="entry name" value="Ribonuclease H-like superfamily/Ribonuclease H"/>
    <property type="match status" value="1"/>
</dbReference>
<name>A0A8J6QFH3_9GAMM</name>
<proteinExistence type="predicted"/>
<dbReference type="InterPro" id="IPR012337">
    <property type="entry name" value="RNaseH-like_sf"/>
</dbReference>
<evidence type="ECO:0000259" key="2">
    <source>
        <dbReference type="PROSITE" id="PS50994"/>
    </source>
</evidence>
<dbReference type="SUPFAM" id="SSF53098">
    <property type="entry name" value="Ribonuclease H-like"/>
    <property type="match status" value="1"/>
</dbReference>
<dbReference type="Proteomes" id="UP000638014">
    <property type="component" value="Unassembled WGS sequence"/>
</dbReference>
<feature type="compositionally biased region" description="Polar residues" evidence="1">
    <location>
        <begin position="565"/>
        <end position="577"/>
    </location>
</feature>
<protein>
    <submittedName>
        <fullName evidence="3">DDE-type integrase/transposase/recombinase</fullName>
    </submittedName>
</protein>
<dbReference type="EMBL" id="JACXAF010000003">
    <property type="protein sequence ID" value="MBD1388385.1"/>
    <property type="molecule type" value="Genomic_DNA"/>
</dbReference>